<dbReference type="Proteomes" id="UP000824469">
    <property type="component" value="Unassembled WGS sequence"/>
</dbReference>
<sequence length="313" mass="36372">MSQQSENVPDTEGLEEATVEQLTSHDQWEWNSQHHWKHWHGLWSMWQPTEGPHIAKIYKSVRSLWPVDKERVHLYHRNQWYESSGEGPDVNWEGGPWAMYEFKHSLQDGIWHPNSIDHRILQFPNGDLGWVQLALKPNDPKSVVFNEMHFMASPDARAPVILGYDFEGKMGVALMLEETRDNDKRPEPSWQGTIWKHHRASLEESRIEPVGTFVGTEISIDTHLEMTSKKAVWKGFRGGLSEEDANNMDCKYILIHLPYGFTVYAPQEAAIDKPHAYYVSWVVDDNQVRIMSSRYFADGRLQYVKSGTYYKSA</sequence>
<feature type="domain" description="DUF3598" evidence="1">
    <location>
        <begin position="26"/>
        <end position="181"/>
    </location>
</feature>
<evidence type="ECO:0000313" key="3">
    <source>
        <dbReference type="Proteomes" id="UP000824469"/>
    </source>
</evidence>
<keyword evidence="3" id="KW-1185">Reference proteome</keyword>
<reference evidence="2 3" key="1">
    <citation type="journal article" date="2021" name="Nat. Plants">
        <title>The Taxus genome provides insights into paclitaxel biosynthesis.</title>
        <authorList>
            <person name="Xiong X."/>
            <person name="Gou J."/>
            <person name="Liao Q."/>
            <person name="Li Y."/>
            <person name="Zhou Q."/>
            <person name="Bi G."/>
            <person name="Li C."/>
            <person name="Du R."/>
            <person name="Wang X."/>
            <person name="Sun T."/>
            <person name="Guo L."/>
            <person name="Liang H."/>
            <person name="Lu P."/>
            <person name="Wu Y."/>
            <person name="Zhang Z."/>
            <person name="Ro D.K."/>
            <person name="Shang Y."/>
            <person name="Huang S."/>
            <person name="Yan J."/>
        </authorList>
    </citation>
    <scope>NUCLEOTIDE SEQUENCE [LARGE SCALE GENOMIC DNA]</scope>
    <source>
        <strain evidence="2">Ta-2019</strain>
    </source>
</reference>
<name>A0AA38CJC7_TAXCH</name>
<evidence type="ECO:0000313" key="2">
    <source>
        <dbReference type="EMBL" id="KAH9297209.1"/>
    </source>
</evidence>
<evidence type="ECO:0000259" key="1">
    <source>
        <dbReference type="Pfam" id="PF12204"/>
    </source>
</evidence>
<proteinExistence type="predicted"/>
<dbReference type="AlphaFoldDB" id="A0AA38CJC7"/>
<gene>
    <name evidence="2" type="ORF">KI387_028891</name>
</gene>
<dbReference type="Gene3D" id="2.40.128.20">
    <property type="match status" value="1"/>
</dbReference>
<dbReference type="InterPro" id="IPR022017">
    <property type="entry name" value="BFA1-like_DUF3598"/>
</dbReference>
<protein>
    <recommendedName>
        <fullName evidence="1">DUF3598 domain-containing protein</fullName>
    </recommendedName>
</protein>
<dbReference type="EMBL" id="JAHRHJ020000010">
    <property type="protein sequence ID" value="KAH9297209.1"/>
    <property type="molecule type" value="Genomic_DNA"/>
</dbReference>
<organism evidence="2 3">
    <name type="scientific">Taxus chinensis</name>
    <name type="common">Chinese yew</name>
    <name type="synonym">Taxus wallichiana var. chinensis</name>
    <dbReference type="NCBI Taxonomy" id="29808"/>
    <lineage>
        <taxon>Eukaryota</taxon>
        <taxon>Viridiplantae</taxon>
        <taxon>Streptophyta</taxon>
        <taxon>Embryophyta</taxon>
        <taxon>Tracheophyta</taxon>
        <taxon>Spermatophyta</taxon>
        <taxon>Pinopsida</taxon>
        <taxon>Pinidae</taxon>
        <taxon>Conifers II</taxon>
        <taxon>Cupressales</taxon>
        <taxon>Taxaceae</taxon>
        <taxon>Taxus</taxon>
    </lineage>
</organism>
<dbReference type="InterPro" id="IPR012674">
    <property type="entry name" value="Calycin"/>
</dbReference>
<dbReference type="OMA" id="HWHGLWT"/>
<dbReference type="SUPFAM" id="SSF50814">
    <property type="entry name" value="Lipocalins"/>
    <property type="match status" value="1"/>
</dbReference>
<comment type="caution">
    <text evidence="2">The sequence shown here is derived from an EMBL/GenBank/DDBJ whole genome shotgun (WGS) entry which is preliminary data.</text>
</comment>
<accession>A0AA38CJC7</accession>
<dbReference type="Pfam" id="PF12204">
    <property type="entry name" value="DUF3598_N"/>
    <property type="match status" value="1"/>
</dbReference>